<keyword evidence="2" id="KW-1185">Reference proteome</keyword>
<name>A0A0M2NGK5_9FIRM</name>
<keyword evidence="1" id="KW-0378">Hydrolase</keyword>
<sequence>MEKNFLFEPAAFVPFRDREVLERVRNLTREEITQHSNPDFKIKIVPDATSIWVGDMVMRMKESDEQDKKCVMIVPNPCPAVYIQVAELVNRFRIDCRNVHLFAMDEWADQDGNIAPLSYQAGFGHSMMKYFVGNIDEELRMPAQNVHYHSNETIKDYTKILEDVGEGGADVCYSGPGWAGHIAFVDPDVPELAADSLEEYLDYGARVVTLHPLTVAQNSLHGCFGWSGDLANVPPKAATIGPRDVKNARNRLEIHSLTTMGTFSSWQRMVSRLILHGPVTPKVPSSILQLWPTTVYVSEQIAAPIVCDELGGY</sequence>
<dbReference type="RefSeq" id="WP_052740626.1">
    <property type="nucleotide sequence ID" value="NZ_JAXDTA010000241.1"/>
</dbReference>
<dbReference type="SUPFAM" id="SSF100950">
    <property type="entry name" value="NagB/RpiA/CoA transferase-like"/>
    <property type="match status" value="1"/>
</dbReference>
<evidence type="ECO:0000313" key="1">
    <source>
        <dbReference type="EMBL" id="KKI49415.1"/>
    </source>
</evidence>
<comment type="caution">
    <text evidence="1">The sequence shown here is derived from an EMBL/GenBank/DDBJ whole genome shotgun (WGS) entry which is preliminary data.</text>
</comment>
<dbReference type="Gene3D" id="3.40.50.1360">
    <property type="match status" value="1"/>
</dbReference>
<evidence type="ECO:0000313" key="2">
    <source>
        <dbReference type="Proteomes" id="UP000034076"/>
    </source>
</evidence>
<dbReference type="AlphaFoldDB" id="A0A0M2NGK5"/>
<dbReference type="InterPro" id="IPR037171">
    <property type="entry name" value="NagB/RpiA_transferase-like"/>
</dbReference>
<dbReference type="GO" id="GO:0004342">
    <property type="term" value="F:glucosamine-6-phosphate deaminase activity"/>
    <property type="evidence" value="ECO:0007669"/>
    <property type="project" value="UniProtKB-EC"/>
</dbReference>
<reference evidence="1 2" key="1">
    <citation type="submission" date="2015-04" db="EMBL/GenBank/DDBJ databases">
        <title>Draft genome sequence of bacteremic isolate Catabacter hongkongensis type strain HKU16T.</title>
        <authorList>
            <person name="Lau S.K."/>
            <person name="Teng J.L."/>
            <person name="Huang Y."/>
            <person name="Curreem S.O."/>
            <person name="Tsui S.K."/>
            <person name="Woo P.C."/>
        </authorList>
    </citation>
    <scope>NUCLEOTIDE SEQUENCE [LARGE SCALE GENOMIC DNA]</scope>
    <source>
        <strain evidence="1 2">HKU16</strain>
    </source>
</reference>
<proteinExistence type="predicted"/>
<dbReference type="OrthoDB" id="9791139at2"/>
<gene>
    <name evidence="1" type="ORF">CHK_2993</name>
</gene>
<accession>A0A0M2NGK5</accession>
<dbReference type="EC" id="3.5.99.6" evidence="1"/>
<dbReference type="Proteomes" id="UP000034076">
    <property type="component" value="Unassembled WGS sequence"/>
</dbReference>
<protein>
    <submittedName>
        <fullName evidence="1">Glucosamine-6-phosphate deaminase</fullName>
        <ecNumber evidence="1">3.5.99.6</ecNumber>
    </submittedName>
</protein>
<organism evidence="1 2">
    <name type="scientific">Christensenella hongkongensis</name>
    <dbReference type="NCBI Taxonomy" id="270498"/>
    <lineage>
        <taxon>Bacteria</taxon>
        <taxon>Bacillati</taxon>
        <taxon>Bacillota</taxon>
        <taxon>Clostridia</taxon>
        <taxon>Christensenellales</taxon>
        <taxon>Christensenellaceae</taxon>
        <taxon>Christensenella</taxon>
    </lineage>
</organism>
<dbReference type="EMBL" id="LAYJ01000133">
    <property type="protein sequence ID" value="KKI49415.1"/>
    <property type="molecule type" value="Genomic_DNA"/>
</dbReference>
<dbReference type="STRING" id="270498.CHK_2993"/>